<evidence type="ECO:0000256" key="2">
    <source>
        <dbReference type="ARBA" id="ARBA00022692"/>
    </source>
</evidence>
<keyword evidence="3" id="KW-0547">Nucleotide-binding</keyword>
<dbReference type="InterPro" id="IPR036640">
    <property type="entry name" value="ABC1_TM_sf"/>
</dbReference>
<proteinExistence type="predicted"/>
<dbReference type="PROSITE" id="PS50929">
    <property type="entry name" value="ABC_TM1F"/>
    <property type="match status" value="1"/>
</dbReference>
<dbReference type="SUPFAM" id="SSF90123">
    <property type="entry name" value="ABC transporter transmembrane region"/>
    <property type="match status" value="1"/>
</dbReference>
<dbReference type="InterPro" id="IPR003593">
    <property type="entry name" value="AAA+_ATPase"/>
</dbReference>
<dbReference type="SUPFAM" id="SSF52540">
    <property type="entry name" value="P-loop containing nucleoside triphosphate hydrolases"/>
    <property type="match status" value="1"/>
</dbReference>
<dbReference type="InterPro" id="IPR003439">
    <property type="entry name" value="ABC_transporter-like_ATP-bd"/>
</dbReference>
<feature type="domain" description="ABC transporter" evidence="8">
    <location>
        <begin position="343"/>
        <end position="561"/>
    </location>
</feature>
<keyword evidence="2 7" id="KW-0812">Transmembrane</keyword>
<feature type="transmembrane region" description="Helical" evidence="7">
    <location>
        <begin position="140"/>
        <end position="162"/>
    </location>
</feature>
<dbReference type="PROSITE" id="PS50893">
    <property type="entry name" value="ABC_TRANSPORTER_2"/>
    <property type="match status" value="1"/>
</dbReference>
<gene>
    <name evidence="10" type="primary">cydC</name>
    <name evidence="10" type="ORF">NF685_05360</name>
</gene>
<feature type="transmembrane region" description="Helical" evidence="7">
    <location>
        <begin position="169"/>
        <end position="188"/>
    </location>
</feature>
<keyword evidence="4" id="KW-0067">ATP-binding</keyword>
<feature type="transmembrane region" description="Helical" evidence="7">
    <location>
        <begin position="264"/>
        <end position="297"/>
    </location>
</feature>
<keyword evidence="6 7" id="KW-0472">Membrane</keyword>
<keyword evidence="11" id="KW-1185">Reference proteome</keyword>
<evidence type="ECO:0000256" key="5">
    <source>
        <dbReference type="ARBA" id="ARBA00022989"/>
    </source>
</evidence>
<evidence type="ECO:0000256" key="7">
    <source>
        <dbReference type="SAM" id="Phobius"/>
    </source>
</evidence>
<evidence type="ECO:0000256" key="4">
    <source>
        <dbReference type="ARBA" id="ARBA00022840"/>
    </source>
</evidence>
<evidence type="ECO:0000313" key="11">
    <source>
        <dbReference type="Proteomes" id="UP001523401"/>
    </source>
</evidence>
<evidence type="ECO:0000259" key="8">
    <source>
        <dbReference type="PROSITE" id="PS50893"/>
    </source>
</evidence>
<feature type="transmembrane region" description="Helical" evidence="7">
    <location>
        <begin position="59"/>
        <end position="77"/>
    </location>
</feature>
<evidence type="ECO:0000259" key="9">
    <source>
        <dbReference type="PROSITE" id="PS50929"/>
    </source>
</evidence>
<keyword evidence="5 7" id="KW-1133">Transmembrane helix</keyword>
<dbReference type="Proteomes" id="UP001523401">
    <property type="component" value="Unassembled WGS sequence"/>
</dbReference>
<dbReference type="SMART" id="SM00382">
    <property type="entry name" value="AAA"/>
    <property type="match status" value="1"/>
</dbReference>
<organism evidence="10 11">
    <name type="scientific">Asaia lannensis NBRC 102526</name>
    <dbReference type="NCBI Taxonomy" id="1307926"/>
    <lineage>
        <taxon>Bacteria</taxon>
        <taxon>Pseudomonadati</taxon>
        <taxon>Pseudomonadota</taxon>
        <taxon>Alphaproteobacteria</taxon>
        <taxon>Acetobacterales</taxon>
        <taxon>Acetobacteraceae</taxon>
        <taxon>Asaia</taxon>
    </lineage>
</organism>
<dbReference type="Gene3D" id="3.40.50.300">
    <property type="entry name" value="P-loop containing nucleotide triphosphate hydrolases"/>
    <property type="match status" value="1"/>
</dbReference>
<dbReference type="InterPro" id="IPR027417">
    <property type="entry name" value="P-loop_NTPase"/>
</dbReference>
<dbReference type="InterPro" id="IPR014223">
    <property type="entry name" value="ABC_CydC/D"/>
</dbReference>
<evidence type="ECO:0000256" key="1">
    <source>
        <dbReference type="ARBA" id="ARBA00004651"/>
    </source>
</evidence>
<dbReference type="InterPro" id="IPR039421">
    <property type="entry name" value="Type_1_exporter"/>
</dbReference>
<dbReference type="Gene3D" id="1.20.1560.10">
    <property type="entry name" value="ABC transporter type 1, transmembrane domain"/>
    <property type="match status" value="1"/>
</dbReference>
<reference evidence="10 11" key="1">
    <citation type="submission" date="2022-06" db="EMBL/GenBank/DDBJ databases">
        <title>Whole-genome of Asaia lannensis strain LMG 27011T.</title>
        <authorList>
            <person name="Sombolestani A."/>
        </authorList>
    </citation>
    <scope>NUCLEOTIDE SEQUENCE [LARGE SCALE GENOMIC DNA]</scope>
    <source>
        <strain evidence="10 11">NBRC 102526</strain>
    </source>
</reference>
<name>A0ABT1CF25_9PROT</name>
<accession>A0ABT1CF25</accession>
<dbReference type="Pfam" id="PF00005">
    <property type="entry name" value="ABC_tran"/>
    <property type="match status" value="1"/>
</dbReference>
<dbReference type="EMBL" id="JAMXQU010000003">
    <property type="protein sequence ID" value="MCO6159461.1"/>
    <property type="molecule type" value="Genomic_DNA"/>
</dbReference>
<dbReference type="Pfam" id="PF00664">
    <property type="entry name" value="ABC_membrane"/>
    <property type="match status" value="1"/>
</dbReference>
<comment type="caution">
    <text evidence="10">The sequence shown here is derived from an EMBL/GenBank/DDBJ whole genome shotgun (WGS) entry which is preliminary data.</text>
</comment>
<dbReference type="PANTHER" id="PTHR24221:SF653">
    <property type="entry name" value="TRANSPORT ATP-BINDING PROTEIN CYDC"/>
    <property type="match status" value="1"/>
</dbReference>
<dbReference type="PANTHER" id="PTHR24221">
    <property type="entry name" value="ATP-BINDING CASSETTE SUB-FAMILY B"/>
    <property type="match status" value="1"/>
</dbReference>
<evidence type="ECO:0000256" key="6">
    <source>
        <dbReference type="ARBA" id="ARBA00023136"/>
    </source>
</evidence>
<dbReference type="NCBIfam" id="TIGR02868">
    <property type="entry name" value="CydC"/>
    <property type="match status" value="1"/>
</dbReference>
<evidence type="ECO:0000313" key="10">
    <source>
        <dbReference type="EMBL" id="MCO6159461.1"/>
    </source>
</evidence>
<sequence length="561" mass="59257">MRPHTRSEHGKAPIGTRAALRKILSVWRPYSGRLVFGMVLSALALLSGLALMWNAGASVTALALGLGTAFGLLRAFGGARIILRYAERLYAHDAMFRALAALRVWFFRNLAQGAAAGLGFRRAGDLLNRLVGDVELLDNLYLRIAMPVLGIAVSLPVIAFVAGAANWRLGVILALLFVFAACLVPLWAARRASSRSGHILHAESSLRVAALDLATGLREARAYSAEARLAERIMTEESKLHDAQLTQARAMAGAGAVSYLCGQLALVLILAGLAGFGGLGVTYLSGVALVFLTGAIFESIGTLARTSVLSAQVGEAARRVVDIASEPPSDSGKTCEAPENGDIVLSDVSFGWDGARAPVLRGVSLTIRAGEHVALIGPSGAGKSSLAALLLKVATPQSGSITFGGHTLETLDTTSLRQRIGWLSQATHLFSDTIRNNLLMGRQDVSDARIWEALERAEIAETVQALPDGLDSWVGEGGARLSGGQGRRIALARTLLQDAPVVVLDEPATGLDSATERAFLETLGRTMRGRTVILIAHRLTGVESLDRAWQLVAGKVSPIPL</sequence>
<dbReference type="RefSeq" id="WP_252849071.1">
    <property type="nucleotide sequence ID" value="NZ_BAPW01000023.1"/>
</dbReference>
<comment type="subcellular location">
    <subcellularLocation>
        <location evidence="1">Cell membrane</location>
        <topology evidence="1">Multi-pass membrane protein</topology>
    </subcellularLocation>
</comment>
<feature type="domain" description="ABC transmembrane type-1" evidence="9">
    <location>
        <begin position="34"/>
        <end position="312"/>
    </location>
</feature>
<protein>
    <submittedName>
        <fullName evidence="10">Thiol reductant ABC exporter subunit CydC</fullName>
    </submittedName>
</protein>
<dbReference type="InterPro" id="IPR011527">
    <property type="entry name" value="ABC1_TM_dom"/>
</dbReference>
<evidence type="ECO:0000256" key="3">
    <source>
        <dbReference type="ARBA" id="ARBA00022741"/>
    </source>
</evidence>
<feature type="transmembrane region" description="Helical" evidence="7">
    <location>
        <begin position="34"/>
        <end position="53"/>
    </location>
</feature>